<evidence type="ECO:0000313" key="4">
    <source>
        <dbReference type="Proteomes" id="UP000193553"/>
    </source>
</evidence>
<sequence length="225" mass="25188">MSDNPDLTLWGVGTSRTVRPHWAMHELGLAYEIKPIGPRTGETKTAEYTRLNPRQKIPLLQDGDFRIGESAAIVAYLSRMYSTPERALIPEATRDYAAWLEWCFFIVTELDSTSLYVMRRHSADALGPIYGVAPEVVAQAAEYFRAQLRHVEVALADGRHFIMGERFSSADILLTTCLDWAIAYGVGICDNAQPYLERMRSREAYQRAVAANAPRAPIKPTPAKA</sequence>
<dbReference type="InterPro" id="IPR036249">
    <property type="entry name" value="Thioredoxin-like_sf"/>
</dbReference>
<dbReference type="Proteomes" id="UP000193553">
    <property type="component" value="Unassembled WGS sequence"/>
</dbReference>
<name>A0A1X3ESS8_9BRAD</name>
<dbReference type="STRING" id="255045.SAMN05444158_4179"/>
<dbReference type="PANTHER" id="PTHR44051">
    <property type="entry name" value="GLUTATHIONE S-TRANSFERASE-RELATED"/>
    <property type="match status" value="1"/>
</dbReference>
<dbReference type="SUPFAM" id="SSF47616">
    <property type="entry name" value="GST C-terminal domain-like"/>
    <property type="match status" value="1"/>
</dbReference>
<gene>
    <name evidence="3" type="ORF">BSZ18_08585</name>
</gene>
<dbReference type="OrthoDB" id="9810080at2"/>
<dbReference type="PROSITE" id="PS50404">
    <property type="entry name" value="GST_NTER"/>
    <property type="match status" value="1"/>
</dbReference>
<reference evidence="3 4" key="1">
    <citation type="submission" date="2017-03" db="EMBL/GenBank/DDBJ databases">
        <title>Whole genome sequences of fourteen strains of Bradyrhizobium canariense and one strain of Bradyrhizobium japonicum isolated from Lupinus (Papilionoideae: Genisteae) species in Algeria.</title>
        <authorList>
            <person name="Crovadore J."/>
            <person name="Chekireb D."/>
            <person name="Brachmann A."/>
            <person name="Chablais R."/>
            <person name="Cochard B."/>
            <person name="Lefort F."/>
        </authorList>
    </citation>
    <scope>NUCLEOTIDE SEQUENCE [LARGE SCALE GENOMIC DNA]</scope>
    <source>
        <strain evidence="3 4">UBMA195</strain>
    </source>
</reference>
<proteinExistence type="predicted"/>
<organism evidence="3 4">
    <name type="scientific">Bradyrhizobium canariense</name>
    <dbReference type="NCBI Taxonomy" id="255045"/>
    <lineage>
        <taxon>Bacteria</taxon>
        <taxon>Pseudomonadati</taxon>
        <taxon>Pseudomonadota</taxon>
        <taxon>Alphaproteobacteria</taxon>
        <taxon>Hyphomicrobiales</taxon>
        <taxon>Nitrobacteraceae</taxon>
        <taxon>Bradyrhizobium</taxon>
    </lineage>
</organism>
<protein>
    <submittedName>
        <fullName evidence="3">Glutathione S-transferase</fullName>
    </submittedName>
</protein>
<dbReference type="Pfam" id="PF02798">
    <property type="entry name" value="GST_N"/>
    <property type="match status" value="1"/>
</dbReference>
<dbReference type="RefSeq" id="WP_085350860.1">
    <property type="nucleotide sequence ID" value="NZ_NAEX01000178.1"/>
</dbReference>
<evidence type="ECO:0000313" key="3">
    <source>
        <dbReference type="EMBL" id="OSJ14916.1"/>
    </source>
</evidence>
<dbReference type="AlphaFoldDB" id="A0A1X3ESS8"/>
<dbReference type="Gene3D" id="1.20.1050.10">
    <property type="match status" value="1"/>
</dbReference>
<dbReference type="SFLD" id="SFLDG00358">
    <property type="entry name" value="Main_(cytGST)"/>
    <property type="match status" value="1"/>
</dbReference>
<dbReference type="PROSITE" id="PS50405">
    <property type="entry name" value="GST_CTER"/>
    <property type="match status" value="1"/>
</dbReference>
<accession>A0A1X3ESS8</accession>
<feature type="domain" description="GST C-terminal" evidence="2">
    <location>
        <begin position="92"/>
        <end position="225"/>
    </location>
</feature>
<feature type="domain" description="GST N-terminal" evidence="1">
    <location>
        <begin position="4"/>
        <end position="85"/>
    </location>
</feature>
<dbReference type="InterPro" id="IPR036282">
    <property type="entry name" value="Glutathione-S-Trfase_C_sf"/>
</dbReference>
<dbReference type="InterPro" id="IPR010987">
    <property type="entry name" value="Glutathione-S-Trfase_C-like"/>
</dbReference>
<keyword evidence="3" id="KW-0808">Transferase</keyword>
<dbReference type="CDD" id="cd03046">
    <property type="entry name" value="GST_N_GTT1_like"/>
    <property type="match status" value="1"/>
</dbReference>
<dbReference type="EMBL" id="NAFI01000157">
    <property type="protein sequence ID" value="OSJ14916.1"/>
    <property type="molecule type" value="Genomic_DNA"/>
</dbReference>
<dbReference type="InterPro" id="IPR040079">
    <property type="entry name" value="Glutathione_S-Trfase"/>
</dbReference>
<dbReference type="Pfam" id="PF13410">
    <property type="entry name" value="GST_C_2"/>
    <property type="match status" value="1"/>
</dbReference>
<dbReference type="SFLD" id="SFLDG01150">
    <property type="entry name" value="Main.1:_Beta-like"/>
    <property type="match status" value="1"/>
</dbReference>
<dbReference type="Gene3D" id="3.40.30.10">
    <property type="entry name" value="Glutaredoxin"/>
    <property type="match status" value="1"/>
</dbReference>
<dbReference type="GO" id="GO:0016740">
    <property type="term" value="F:transferase activity"/>
    <property type="evidence" value="ECO:0007669"/>
    <property type="project" value="UniProtKB-KW"/>
</dbReference>
<dbReference type="SUPFAM" id="SSF52833">
    <property type="entry name" value="Thioredoxin-like"/>
    <property type="match status" value="1"/>
</dbReference>
<dbReference type="PANTHER" id="PTHR44051:SF8">
    <property type="entry name" value="GLUTATHIONE S-TRANSFERASE GSTA"/>
    <property type="match status" value="1"/>
</dbReference>
<evidence type="ECO:0000259" key="1">
    <source>
        <dbReference type="PROSITE" id="PS50404"/>
    </source>
</evidence>
<comment type="caution">
    <text evidence="3">The sequence shown here is derived from an EMBL/GenBank/DDBJ whole genome shotgun (WGS) entry which is preliminary data.</text>
</comment>
<dbReference type="SFLD" id="SFLDS00019">
    <property type="entry name" value="Glutathione_Transferase_(cytos"/>
    <property type="match status" value="1"/>
</dbReference>
<dbReference type="InterPro" id="IPR004045">
    <property type="entry name" value="Glutathione_S-Trfase_N"/>
</dbReference>
<evidence type="ECO:0000259" key="2">
    <source>
        <dbReference type="PROSITE" id="PS50405"/>
    </source>
</evidence>